<dbReference type="AlphaFoldDB" id="A0A1G6U9P8"/>
<evidence type="ECO:0000256" key="1">
    <source>
        <dbReference type="ARBA" id="ARBA00034772"/>
    </source>
</evidence>
<dbReference type="SUPFAM" id="SSF48557">
    <property type="entry name" value="L-aspartase-like"/>
    <property type="match status" value="1"/>
</dbReference>
<dbReference type="PRINTS" id="PR00145">
    <property type="entry name" value="ARGSUCLYASE"/>
</dbReference>
<keyword evidence="4" id="KW-1185">Reference proteome</keyword>
<dbReference type="PRINTS" id="PR00149">
    <property type="entry name" value="FUMRATELYASE"/>
</dbReference>
<dbReference type="InterPro" id="IPR022761">
    <property type="entry name" value="Fumarate_lyase_N"/>
</dbReference>
<comment type="similarity">
    <text evidence="1">Belongs to the class-II fumarase/aspartase family.</text>
</comment>
<dbReference type="CDD" id="cd01597">
    <property type="entry name" value="pCLME"/>
    <property type="match status" value="1"/>
</dbReference>
<evidence type="ECO:0000259" key="2">
    <source>
        <dbReference type="SMART" id="SM00998"/>
    </source>
</evidence>
<dbReference type="Proteomes" id="UP000199628">
    <property type="component" value="Unassembled WGS sequence"/>
</dbReference>
<dbReference type="GO" id="GO:0016853">
    <property type="term" value="F:isomerase activity"/>
    <property type="evidence" value="ECO:0007669"/>
    <property type="project" value="UniProtKB-KW"/>
</dbReference>
<dbReference type="InterPro" id="IPR000362">
    <property type="entry name" value="Fumarate_lyase_fam"/>
</dbReference>
<dbReference type="PANTHER" id="PTHR43172">
    <property type="entry name" value="ADENYLOSUCCINATE LYASE"/>
    <property type="match status" value="1"/>
</dbReference>
<accession>A0A1G6U9P8</accession>
<evidence type="ECO:0000313" key="3">
    <source>
        <dbReference type="EMBL" id="SDD38112.1"/>
    </source>
</evidence>
<dbReference type="EMBL" id="FMZV01000007">
    <property type="protein sequence ID" value="SDD38112.1"/>
    <property type="molecule type" value="Genomic_DNA"/>
</dbReference>
<organism evidence="3 4">
    <name type="scientific">Ruegeria marina</name>
    <dbReference type="NCBI Taxonomy" id="639004"/>
    <lineage>
        <taxon>Bacteria</taxon>
        <taxon>Pseudomonadati</taxon>
        <taxon>Pseudomonadota</taxon>
        <taxon>Alphaproteobacteria</taxon>
        <taxon>Rhodobacterales</taxon>
        <taxon>Roseobacteraceae</taxon>
        <taxon>Ruegeria</taxon>
    </lineage>
</organism>
<dbReference type="Pfam" id="PF00206">
    <property type="entry name" value="Lyase_1"/>
    <property type="match status" value="1"/>
</dbReference>
<dbReference type="PANTHER" id="PTHR43172:SF2">
    <property type="entry name" value="ADENYLOSUCCINATE LYASE C-TERMINAL DOMAIN-CONTAINING PROTEIN"/>
    <property type="match status" value="1"/>
</dbReference>
<proteinExistence type="inferred from homology"/>
<sequence>MAASVFDSAHLARLFQTAEVGRLFTDGAEIRAMLLTEGMLAKAQGELGVIPQDSAGAIQRAAMEIHLDPGALAQATGANGVSVPALVAAFRTEMQAPEHAQYVHWGATSQDILDTGLMLRLRQAVSVVERDLGQLLTALAGLAEAHADLPMAARTYGQHATPTSFGALVAAWGAPLVDLLGELPELRRACLVVSLAGAAGTASALGPKAAETRAALARLLNLGDPGRSWHTDRTPVLRLADWFARVGLALGKMGEDLTELTQTGIGEISLGGAGSSSTMPQKQNPVGPAVMVALARQGAGLLSVLHGAAMHRHQRDGAAWFTEWMCLPQIVLGAAAAAQTAVALVRGLEPDAQAMNTALTGGLGLIHAEGLSFALAGLMPRPEAQAATKALCREATDSGTPLDVLVARDWPQLDAAALTDPARQMGSAPGDARAFAARVRTLSLE</sequence>
<dbReference type="SMART" id="SM00998">
    <property type="entry name" value="ADSL_C"/>
    <property type="match status" value="1"/>
</dbReference>
<dbReference type="Gene3D" id="1.20.200.10">
    <property type="entry name" value="Fumarase/aspartase (Central domain)"/>
    <property type="match status" value="1"/>
</dbReference>
<dbReference type="InterPro" id="IPR008948">
    <property type="entry name" value="L-Aspartase-like"/>
</dbReference>
<dbReference type="RefSeq" id="WP_093031237.1">
    <property type="nucleotide sequence ID" value="NZ_FMZV01000007.1"/>
</dbReference>
<dbReference type="Gene3D" id="1.10.40.30">
    <property type="entry name" value="Fumarase/aspartase (C-terminal domain)"/>
    <property type="match status" value="1"/>
</dbReference>
<feature type="domain" description="Adenylosuccinate lyase C-terminal" evidence="2">
    <location>
        <begin position="363"/>
        <end position="436"/>
    </location>
</feature>
<gene>
    <name evidence="3" type="ORF">SAMN04488239_10719</name>
</gene>
<reference evidence="4" key="1">
    <citation type="submission" date="2016-10" db="EMBL/GenBank/DDBJ databases">
        <authorList>
            <person name="Varghese N."/>
            <person name="Submissions S."/>
        </authorList>
    </citation>
    <scope>NUCLEOTIDE SEQUENCE [LARGE SCALE GENOMIC DNA]</scope>
    <source>
        <strain evidence="4">CGMCC 1.9108</strain>
    </source>
</reference>
<dbReference type="OrthoDB" id="9768878at2"/>
<keyword evidence="3" id="KW-0413">Isomerase</keyword>
<dbReference type="STRING" id="639004.SAMN04488239_10719"/>
<dbReference type="InterPro" id="IPR019468">
    <property type="entry name" value="AdenyloSucc_lyase_C"/>
</dbReference>
<protein>
    <submittedName>
        <fullName evidence="3">3-carboxy-cis,cis-muconate cycloisomerase</fullName>
    </submittedName>
</protein>
<evidence type="ECO:0000313" key="4">
    <source>
        <dbReference type="Proteomes" id="UP000199628"/>
    </source>
</evidence>
<name>A0A1G6U9P8_9RHOB</name>